<dbReference type="Proteomes" id="UP000000304">
    <property type="component" value="Chromosome X"/>
</dbReference>
<dbReference type="PhylomeDB" id="B4R6I3"/>
<dbReference type="EMBL" id="CM000366">
    <property type="protein sequence ID" value="EDX17413.1"/>
    <property type="molecule type" value="Genomic_DNA"/>
</dbReference>
<dbReference type="Gene3D" id="2.60.40.820">
    <property type="entry name" value="Transcription factor, T-box"/>
    <property type="match status" value="1"/>
</dbReference>
<dbReference type="GO" id="GO:0000785">
    <property type="term" value="C:chromatin"/>
    <property type="evidence" value="ECO:0007669"/>
    <property type="project" value="TreeGrafter"/>
</dbReference>
<dbReference type="GO" id="GO:0001708">
    <property type="term" value="P:cell fate specification"/>
    <property type="evidence" value="ECO:0007669"/>
    <property type="project" value="TreeGrafter"/>
</dbReference>
<evidence type="ECO:0000313" key="7">
    <source>
        <dbReference type="EMBL" id="EDX17413.1"/>
    </source>
</evidence>
<accession>B4R6I3</accession>
<protein>
    <submittedName>
        <fullName evidence="7">GD16116</fullName>
    </submittedName>
</protein>
<dbReference type="GO" id="GO:0000978">
    <property type="term" value="F:RNA polymerase II cis-regulatory region sequence-specific DNA binding"/>
    <property type="evidence" value="ECO:0007669"/>
    <property type="project" value="InterPro"/>
</dbReference>
<name>B4R6I3_DROSI</name>
<dbReference type="SUPFAM" id="SSF49417">
    <property type="entry name" value="p53-like transcription factors"/>
    <property type="match status" value="1"/>
</dbReference>
<proteinExistence type="predicted"/>
<dbReference type="GO" id="GO:0000981">
    <property type="term" value="F:DNA-binding transcription factor activity, RNA polymerase II-specific"/>
    <property type="evidence" value="ECO:0007669"/>
    <property type="project" value="TreeGrafter"/>
</dbReference>
<dbReference type="OMA" id="SADRDKM"/>
<organism evidence="7 8">
    <name type="scientific">Drosophila simulans</name>
    <name type="common">Fruit fly</name>
    <dbReference type="NCBI Taxonomy" id="7240"/>
    <lineage>
        <taxon>Eukaryota</taxon>
        <taxon>Metazoa</taxon>
        <taxon>Ecdysozoa</taxon>
        <taxon>Arthropoda</taxon>
        <taxon>Hexapoda</taxon>
        <taxon>Insecta</taxon>
        <taxon>Pterygota</taxon>
        <taxon>Neoptera</taxon>
        <taxon>Endopterygota</taxon>
        <taxon>Diptera</taxon>
        <taxon>Brachycera</taxon>
        <taxon>Muscomorpha</taxon>
        <taxon>Ephydroidea</taxon>
        <taxon>Drosophilidae</taxon>
        <taxon>Drosophila</taxon>
        <taxon>Sophophora</taxon>
    </lineage>
</organism>
<dbReference type="InterPro" id="IPR036960">
    <property type="entry name" value="T-box_sf"/>
</dbReference>
<keyword evidence="3" id="KW-0804">Transcription</keyword>
<dbReference type="PROSITE" id="PS50252">
    <property type="entry name" value="TBOX_3"/>
    <property type="match status" value="1"/>
</dbReference>
<evidence type="ECO:0000256" key="5">
    <source>
        <dbReference type="PROSITE-ProRule" id="PRU00201"/>
    </source>
</evidence>
<feature type="domain" description="T-box" evidence="6">
    <location>
        <begin position="1"/>
        <end position="56"/>
    </location>
</feature>
<dbReference type="InterPro" id="IPR008967">
    <property type="entry name" value="p53-like_TF_DNA-bd_sf"/>
</dbReference>
<sequence length="56" mass="6698">MHNYQPRFHLVYLPPKNASLDENEHSSHFRTFIFPETSFTAVTAYQNQRVSTEYYS</sequence>
<dbReference type="GO" id="GO:0045893">
    <property type="term" value="P:positive regulation of DNA-templated transcription"/>
    <property type="evidence" value="ECO:0007669"/>
    <property type="project" value="InterPro"/>
</dbReference>
<dbReference type="InterPro" id="IPR001699">
    <property type="entry name" value="TF_T-box"/>
</dbReference>
<dbReference type="PANTHER" id="PTHR11267">
    <property type="entry name" value="T-BOX PROTEIN-RELATED"/>
    <property type="match status" value="1"/>
</dbReference>
<dbReference type="PANTHER" id="PTHR11267:SF195">
    <property type="entry name" value="OPTOMOTOR-BLIND-RELATED-GENE-1, ISOFORM A"/>
    <property type="match status" value="1"/>
</dbReference>
<evidence type="ECO:0000256" key="4">
    <source>
        <dbReference type="ARBA" id="ARBA00023242"/>
    </source>
</evidence>
<evidence type="ECO:0000313" key="8">
    <source>
        <dbReference type="Proteomes" id="UP000000304"/>
    </source>
</evidence>
<keyword evidence="8" id="KW-1185">Reference proteome</keyword>
<dbReference type="STRING" id="7240.B4R6I3"/>
<dbReference type="GO" id="GO:0005634">
    <property type="term" value="C:nucleus"/>
    <property type="evidence" value="ECO:0007669"/>
    <property type="project" value="UniProtKB-SubCell"/>
</dbReference>
<keyword evidence="2 5" id="KW-0238">DNA-binding</keyword>
<evidence type="ECO:0000256" key="1">
    <source>
        <dbReference type="ARBA" id="ARBA00023015"/>
    </source>
</evidence>
<dbReference type="InterPro" id="IPR046360">
    <property type="entry name" value="T-box_DNA-bd"/>
</dbReference>
<dbReference type="SMR" id="B4R6I3"/>
<evidence type="ECO:0000256" key="3">
    <source>
        <dbReference type="ARBA" id="ARBA00023163"/>
    </source>
</evidence>
<evidence type="ECO:0000259" key="6">
    <source>
        <dbReference type="PROSITE" id="PS50252"/>
    </source>
</evidence>
<dbReference type="AlphaFoldDB" id="B4R6I3"/>
<gene>
    <name evidence="7" type="primary">Dsim\GD16116</name>
    <name evidence="7" type="ORF">Dsim_GD16116</name>
</gene>
<reference evidence="7 8" key="1">
    <citation type="journal article" date="2007" name="Nature">
        <title>Evolution of genes and genomes on the Drosophila phylogeny.</title>
        <authorList>
            <consortium name="Drosophila 12 Genomes Consortium"/>
            <person name="Clark A.G."/>
            <person name="Eisen M.B."/>
            <person name="Smith D.R."/>
            <person name="Bergman C.M."/>
            <person name="Oliver B."/>
            <person name="Markow T.A."/>
            <person name="Kaufman T.C."/>
            <person name="Kellis M."/>
            <person name="Gelbart W."/>
            <person name="Iyer V.N."/>
            <person name="Pollard D.A."/>
            <person name="Sackton T.B."/>
            <person name="Larracuente A.M."/>
            <person name="Singh N.D."/>
            <person name="Abad J.P."/>
            <person name="Abt D.N."/>
            <person name="Adryan B."/>
            <person name="Aguade M."/>
            <person name="Akashi H."/>
            <person name="Anderson W.W."/>
            <person name="Aquadro C.F."/>
            <person name="Ardell D.H."/>
            <person name="Arguello R."/>
            <person name="Artieri C.G."/>
            <person name="Barbash D.A."/>
            <person name="Barker D."/>
            <person name="Barsanti P."/>
            <person name="Batterham P."/>
            <person name="Batzoglou S."/>
            <person name="Begun D."/>
            <person name="Bhutkar A."/>
            <person name="Blanco E."/>
            <person name="Bosak S.A."/>
            <person name="Bradley R.K."/>
            <person name="Brand A.D."/>
            <person name="Brent M.R."/>
            <person name="Brooks A.N."/>
            <person name="Brown R.H."/>
            <person name="Butlin R.K."/>
            <person name="Caggese C."/>
            <person name="Calvi B.R."/>
            <person name="Bernardo de Carvalho A."/>
            <person name="Caspi A."/>
            <person name="Castrezana S."/>
            <person name="Celniker S.E."/>
            <person name="Chang J.L."/>
            <person name="Chapple C."/>
            <person name="Chatterji S."/>
            <person name="Chinwalla A."/>
            <person name="Civetta A."/>
            <person name="Clifton S.W."/>
            <person name="Comeron J.M."/>
            <person name="Costello J.C."/>
            <person name="Coyne J.A."/>
            <person name="Daub J."/>
            <person name="David R.G."/>
            <person name="Delcher A.L."/>
            <person name="Delehaunty K."/>
            <person name="Do C.B."/>
            <person name="Ebling H."/>
            <person name="Edwards K."/>
            <person name="Eickbush T."/>
            <person name="Evans J.D."/>
            <person name="Filipski A."/>
            <person name="Findeiss S."/>
            <person name="Freyhult E."/>
            <person name="Fulton L."/>
            <person name="Fulton R."/>
            <person name="Garcia A.C."/>
            <person name="Gardiner A."/>
            <person name="Garfield D.A."/>
            <person name="Garvin B.E."/>
            <person name="Gibson G."/>
            <person name="Gilbert D."/>
            <person name="Gnerre S."/>
            <person name="Godfrey J."/>
            <person name="Good R."/>
            <person name="Gotea V."/>
            <person name="Gravely B."/>
            <person name="Greenberg A.J."/>
            <person name="Griffiths-Jones S."/>
            <person name="Gross S."/>
            <person name="Guigo R."/>
            <person name="Gustafson E.A."/>
            <person name="Haerty W."/>
            <person name="Hahn M.W."/>
            <person name="Halligan D.L."/>
            <person name="Halpern A.L."/>
            <person name="Halter G.M."/>
            <person name="Han M.V."/>
            <person name="Heger A."/>
            <person name="Hillier L."/>
            <person name="Hinrichs A.S."/>
            <person name="Holmes I."/>
            <person name="Hoskins R.A."/>
            <person name="Hubisz M.J."/>
            <person name="Hultmark D."/>
            <person name="Huntley M.A."/>
            <person name="Jaffe D.B."/>
            <person name="Jagadeeshan S."/>
            <person name="Jeck W.R."/>
            <person name="Johnson J."/>
            <person name="Jones C.D."/>
            <person name="Jordan W.C."/>
            <person name="Karpen G.H."/>
            <person name="Kataoka E."/>
            <person name="Keightley P.D."/>
            <person name="Kheradpour P."/>
            <person name="Kirkness E.F."/>
            <person name="Koerich L.B."/>
            <person name="Kristiansen K."/>
            <person name="Kudrna D."/>
            <person name="Kulathinal R.J."/>
            <person name="Kumar S."/>
            <person name="Kwok R."/>
            <person name="Lander E."/>
            <person name="Langley C.H."/>
            <person name="Lapoint R."/>
            <person name="Lazzaro B.P."/>
            <person name="Lee S.J."/>
            <person name="Levesque L."/>
            <person name="Li R."/>
            <person name="Lin C.F."/>
            <person name="Lin M.F."/>
            <person name="Lindblad-Toh K."/>
            <person name="Llopart A."/>
            <person name="Long M."/>
            <person name="Low L."/>
            <person name="Lozovsky E."/>
            <person name="Lu J."/>
            <person name="Luo M."/>
            <person name="Machado C.A."/>
            <person name="Makalowski W."/>
            <person name="Marzo M."/>
            <person name="Matsuda M."/>
            <person name="Matzkin L."/>
            <person name="McAllister B."/>
            <person name="McBride C.S."/>
            <person name="McKernan B."/>
            <person name="McKernan K."/>
            <person name="Mendez-Lago M."/>
            <person name="Minx P."/>
            <person name="Mollenhauer M.U."/>
            <person name="Montooth K."/>
            <person name="Mount S.M."/>
            <person name="Mu X."/>
            <person name="Myers E."/>
            <person name="Negre B."/>
            <person name="Newfeld S."/>
            <person name="Nielsen R."/>
            <person name="Noor M.A."/>
            <person name="O'Grady P."/>
            <person name="Pachter L."/>
            <person name="Papaceit M."/>
            <person name="Parisi M.J."/>
            <person name="Parisi M."/>
            <person name="Parts L."/>
            <person name="Pedersen J.S."/>
            <person name="Pesole G."/>
            <person name="Phillippy A.M."/>
            <person name="Ponting C.P."/>
            <person name="Pop M."/>
            <person name="Porcelli D."/>
            <person name="Powell J.R."/>
            <person name="Prohaska S."/>
            <person name="Pruitt K."/>
            <person name="Puig M."/>
            <person name="Quesneville H."/>
            <person name="Ram K.R."/>
            <person name="Rand D."/>
            <person name="Rasmussen M.D."/>
            <person name="Reed L.K."/>
            <person name="Reenan R."/>
            <person name="Reily A."/>
            <person name="Remington K.A."/>
            <person name="Rieger T.T."/>
            <person name="Ritchie M.G."/>
            <person name="Robin C."/>
            <person name="Rogers Y.H."/>
            <person name="Rohde C."/>
            <person name="Rozas J."/>
            <person name="Rubenfield M.J."/>
            <person name="Ruiz A."/>
            <person name="Russo S."/>
            <person name="Salzberg S.L."/>
            <person name="Sanchez-Gracia A."/>
            <person name="Saranga D.J."/>
            <person name="Sato H."/>
            <person name="Schaeffer S.W."/>
            <person name="Schatz M.C."/>
            <person name="Schlenke T."/>
            <person name="Schwartz R."/>
            <person name="Segarra C."/>
            <person name="Singh R.S."/>
            <person name="Sirot L."/>
            <person name="Sirota M."/>
            <person name="Sisneros N.B."/>
            <person name="Smith C.D."/>
            <person name="Smith T.F."/>
            <person name="Spieth J."/>
            <person name="Stage D.E."/>
            <person name="Stark A."/>
            <person name="Stephan W."/>
            <person name="Strausberg R.L."/>
            <person name="Strempel S."/>
            <person name="Sturgill D."/>
            <person name="Sutton G."/>
            <person name="Sutton G.G."/>
            <person name="Tao W."/>
            <person name="Teichmann S."/>
            <person name="Tobari Y.N."/>
            <person name="Tomimura Y."/>
            <person name="Tsolas J.M."/>
            <person name="Valente V.L."/>
            <person name="Venter E."/>
            <person name="Venter J.C."/>
            <person name="Vicario S."/>
            <person name="Vieira F.G."/>
            <person name="Vilella A.J."/>
            <person name="Villasante A."/>
            <person name="Walenz B."/>
            <person name="Wang J."/>
            <person name="Wasserman M."/>
            <person name="Watts T."/>
            <person name="Wilson D."/>
            <person name="Wilson R.K."/>
            <person name="Wing R.A."/>
            <person name="Wolfner M.F."/>
            <person name="Wong A."/>
            <person name="Wong G.K."/>
            <person name="Wu C.I."/>
            <person name="Wu G."/>
            <person name="Yamamoto D."/>
            <person name="Yang H.P."/>
            <person name="Yang S.P."/>
            <person name="Yorke J.A."/>
            <person name="Yoshida K."/>
            <person name="Zdobnov E."/>
            <person name="Zhang P."/>
            <person name="Zhang Y."/>
            <person name="Zimin A.V."/>
            <person name="Baldwin J."/>
            <person name="Abdouelleil A."/>
            <person name="Abdulkadir J."/>
            <person name="Abebe A."/>
            <person name="Abera B."/>
            <person name="Abreu J."/>
            <person name="Acer S.C."/>
            <person name="Aftuck L."/>
            <person name="Alexander A."/>
            <person name="An P."/>
            <person name="Anderson E."/>
            <person name="Anderson S."/>
            <person name="Arachi H."/>
            <person name="Azer M."/>
            <person name="Bachantsang P."/>
            <person name="Barry A."/>
            <person name="Bayul T."/>
            <person name="Berlin A."/>
            <person name="Bessette D."/>
            <person name="Bloom T."/>
            <person name="Blye J."/>
            <person name="Boguslavskiy L."/>
            <person name="Bonnet C."/>
            <person name="Boukhgalter B."/>
            <person name="Bourzgui I."/>
            <person name="Brown A."/>
            <person name="Cahill P."/>
            <person name="Channer S."/>
            <person name="Cheshatsang Y."/>
            <person name="Chuda L."/>
            <person name="Citroen M."/>
            <person name="Collymore A."/>
            <person name="Cooke P."/>
            <person name="Costello M."/>
            <person name="D'Aco K."/>
            <person name="Daza R."/>
            <person name="De Haan G."/>
            <person name="DeGray S."/>
            <person name="DeMaso C."/>
            <person name="Dhargay N."/>
            <person name="Dooley K."/>
            <person name="Dooley E."/>
            <person name="Doricent M."/>
            <person name="Dorje P."/>
            <person name="Dorjee K."/>
            <person name="Dupes A."/>
            <person name="Elong R."/>
            <person name="Falk J."/>
            <person name="Farina A."/>
            <person name="Faro S."/>
            <person name="Ferguson D."/>
            <person name="Fisher S."/>
            <person name="Foley C.D."/>
            <person name="Franke A."/>
            <person name="Friedrich D."/>
            <person name="Gadbois L."/>
            <person name="Gearin G."/>
            <person name="Gearin C.R."/>
            <person name="Giannoukos G."/>
            <person name="Goode T."/>
            <person name="Graham J."/>
            <person name="Grandbois E."/>
            <person name="Grewal S."/>
            <person name="Gyaltsen K."/>
            <person name="Hafez N."/>
            <person name="Hagos B."/>
            <person name="Hall J."/>
            <person name="Henson C."/>
            <person name="Hollinger A."/>
            <person name="Honan T."/>
            <person name="Huard M.D."/>
            <person name="Hughes L."/>
            <person name="Hurhula B."/>
            <person name="Husby M.E."/>
            <person name="Kamat A."/>
            <person name="Kanga B."/>
            <person name="Kashin S."/>
            <person name="Khazanovich D."/>
            <person name="Kisner P."/>
            <person name="Lance K."/>
            <person name="Lara M."/>
            <person name="Lee W."/>
            <person name="Lennon N."/>
            <person name="Letendre F."/>
            <person name="LeVine R."/>
            <person name="Lipovsky A."/>
            <person name="Liu X."/>
            <person name="Liu J."/>
            <person name="Liu S."/>
            <person name="Lokyitsang T."/>
            <person name="Lokyitsang Y."/>
            <person name="Lubonja R."/>
            <person name="Lui A."/>
            <person name="MacDonald P."/>
            <person name="Magnisalis V."/>
            <person name="Maru K."/>
            <person name="Matthews C."/>
            <person name="McCusker W."/>
            <person name="McDonough S."/>
            <person name="Mehta T."/>
            <person name="Meldrim J."/>
            <person name="Meneus L."/>
            <person name="Mihai O."/>
            <person name="Mihalev A."/>
            <person name="Mihova T."/>
            <person name="Mittelman R."/>
            <person name="Mlenga V."/>
            <person name="Montmayeur A."/>
            <person name="Mulrain L."/>
            <person name="Navidi A."/>
            <person name="Naylor J."/>
            <person name="Negash T."/>
            <person name="Nguyen T."/>
            <person name="Nguyen N."/>
            <person name="Nicol R."/>
            <person name="Norbu C."/>
            <person name="Norbu N."/>
            <person name="Novod N."/>
            <person name="O'Neill B."/>
            <person name="Osman S."/>
            <person name="Markiewicz E."/>
            <person name="Oyono O.L."/>
            <person name="Patti C."/>
            <person name="Phunkhang P."/>
            <person name="Pierre F."/>
            <person name="Priest M."/>
            <person name="Raghuraman S."/>
            <person name="Rege F."/>
            <person name="Reyes R."/>
            <person name="Rise C."/>
            <person name="Rogov P."/>
            <person name="Ross K."/>
            <person name="Ryan E."/>
            <person name="Settipalli S."/>
            <person name="Shea T."/>
            <person name="Sherpa N."/>
            <person name="Shi L."/>
            <person name="Shih D."/>
            <person name="Sparrow T."/>
            <person name="Spaulding J."/>
            <person name="Stalker J."/>
            <person name="Stange-Thomann N."/>
            <person name="Stavropoulos S."/>
            <person name="Stone C."/>
            <person name="Strader C."/>
            <person name="Tesfaye S."/>
            <person name="Thomson T."/>
            <person name="Thoulutsang Y."/>
            <person name="Thoulutsang D."/>
            <person name="Topham K."/>
            <person name="Topping I."/>
            <person name="Tsamla T."/>
            <person name="Vassiliev H."/>
            <person name="Vo A."/>
            <person name="Wangchuk T."/>
            <person name="Wangdi T."/>
            <person name="Weiand M."/>
            <person name="Wilkinson J."/>
            <person name="Wilson A."/>
            <person name="Yadav S."/>
            <person name="Young G."/>
            <person name="Yu Q."/>
            <person name="Zembek L."/>
            <person name="Zhong D."/>
            <person name="Zimmer A."/>
            <person name="Zwirko Z."/>
            <person name="Jaffe D.B."/>
            <person name="Alvarez P."/>
            <person name="Brockman W."/>
            <person name="Butler J."/>
            <person name="Chin C."/>
            <person name="Gnerre S."/>
            <person name="Grabherr M."/>
            <person name="Kleber M."/>
            <person name="Mauceli E."/>
            <person name="MacCallum I."/>
        </authorList>
    </citation>
    <scope>NUCLEOTIDE SEQUENCE [LARGE SCALE GENOMIC DNA]</scope>
    <source>
        <strain evidence="8">white501</strain>
    </source>
</reference>
<comment type="subcellular location">
    <subcellularLocation>
        <location evidence="5">Nucleus</location>
    </subcellularLocation>
</comment>
<keyword evidence="4 5" id="KW-0539">Nucleus</keyword>
<keyword evidence="1" id="KW-0805">Transcription regulation</keyword>
<dbReference type="Pfam" id="PF00907">
    <property type="entry name" value="T-box"/>
    <property type="match status" value="1"/>
</dbReference>
<dbReference type="HOGENOM" id="CLU_3016477_0_0_1"/>
<comment type="caution">
    <text evidence="5">Lacks conserved residue(s) required for the propagation of feature annotation.</text>
</comment>
<evidence type="ECO:0000256" key="2">
    <source>
        <dbReference type="ARBA" id="ARBA00023125"/>
    </source>
</evidence>